<dbReference type="EMBL" id="LAZR01000504">
    <property type="protein sequence ID" value="KKN66308.1"/>
    <property type="molecule type" value="Genomic_DNA"/>
</dbReference>
<sequence>MSMSNLTTIARPYAKAAFELAVEKGTLESWNDMLFFAGHVASNEQASSVLASMPTATAQAELFIQLCAEQLNEQGQNLVKVMAENGRLIALPEVAQLFADFKAEYDKEIEVDVISATPLVAAQQESLVAALEKRFARKVKLNCSEDASVVGGLIIRSGDTVIDGTIRGKLSRLATTLQS</sequence>
<keyword evidence="6" id="KW-0066">ATP synthesis</keyword>
<evidence type="ECO:0000256" key="3">
    <source>
        <dbReference type="ARBA" id="ARBA00022781"/>
    </source>
</evidence>
<dbReference type="NCBIfam" id="NF004404">
    <property type="entry name" value="PRK05758.2-5"/>
    <property type="match status" value="1"/>
</dbReference>
<dbReference type="SUPFAM" id="SSF47928">
    <property type="entry name" value="N-terminal domain of the delta subunit of the F1F0-ATP synthase"/>
    <property type="match status" value="1"/>
</dbReference>
<comment type="caution">
    <text evidence="7">The sequence shown here is derived from an EMBL/GenBank/DDBJ whole genome shotgun (WGS) entry which is preliminary data.</text>
</comment>
<organism evidence="7">
    <name type="scientific">marine sediment metagenome</name>
    <dbReference type="NCBI Taxonomy" id="412755"/>
    <lineage>
        <taxon>unclassified sequences</taxon>
        <taxon>metagenomes</taxon>
        <taxon>ecological metagenomes</taxon>
    </lineage>
</organism>
<keyword evidence="4" id="KW-0406">Ion transport</keyword>
<dbReference type="InterPro" id="IPR026015">
    <property type="entry name" value="ATP_synth_OSCP/delta_N_sf"/>
</dbReference>
<evidence type="ECO:0000256" key="5">
    <source>
        <dbReference type="ARBA" id="ARBA00023136"/>
    </source>
</evidence>
<dbReference type="Gene3D" id="1.10.520.20">
    <property type="entry name" value="N-terminal domain of the delta subunit of the F1F0-ATP synthase"/>
    <property type="match status" value="1"/>
</dbReference>
<dbReference type="GO" id="GO:0016020">
    <property type="term" value="C:membrane"/>
    <property type="evidence" value="ECO:0007669"/>
    <property type="project" value="UniProtKB-SubCell"/>
</dbReference>
<protein>
    <recommendedName>
        <fullName evidence="8">ATP synthase subunit delta</fullName>
    </recommendedName>
</protein>
<dbReference type="InterPro" id="IPR000711">
    <property type="entry name" value="ATPase_OSCP/dsu"/>
</dbReference>
<reference evidence="7" key="1">
    <citation type="journal article" date="2015" name="Nature">
        <title>Complex archaea that bridge the gap between prokaryotes and eukaryotes.</title>
        <authorList>
            <person name="Spang A."/>
            <person name="Saw J.H."/>
            <person name="Jorgensen S.L."/>
            <person name="Zaremba-Niedzwiedzka K."/>
            <person name="Martijn J."/>
            <person name="Lind A.E."/>
            <person name="van Eijk R."/>
            <person name="Schleper C."/>
            <person name="Guy L."/>
            <person name="Ettema T.J."/>
        </authorList>
    </citation>
    <scope>NUCLEOTIDE SEQUENCE</scope>
</reference>
<evidence type="ECO:0000256" key="6">
    <source>
        <dbReference type="ARBA" id="ARBA00023310"/>
    </source>
</evidence>
<dbReference type="NCBIfam" id="NF004402">
    <property type="entry name" value="PRK05758.2-2"/>
    <property type="match status" value="1"/>
</dbReference>
<comment type="subcellular location">
    <subcellularLocation>
        <location evidence="1">Membrane</location>
    </subcellularLocation>
</comment>
<proteinExistence type="inferred from homology"/>
<accession>A0A0F9VKK1</accession>
<evidence type="ECO:0008006" key="8">
    <source>
        <dbReference type="Google" id="ProtNLM"/>
    </source>
</evidence>
<dbReference type="GO" id="GO:0046933">
    <property type="term" value="F:proton-transporting ATP synthase activity, rotational mechanism"/>
    <property type="evidence" value="ECO:0007669"/>
    <property type="project" value="InterPro"/>
</dbReference>
<keyword evidence="5" id="KW-0472">Membrane</keyword>
<dbReference type="HAMAP" id="MF_01416">
    <property type="entry name" value="ATP_synth_delta_bact"/>
    <property type="match status" value="1"/>
</dbReference>
<dbReference type="PRINTS" id="PR00125">
    <property type="entry name" value="ATPASEDELTA"/>
</dbReference>
<evidence type="ECO:0000256" key="2">
    <source>
        <dbReference type="ARBA" id="ARBA00022448"/>
    </source>
</evidence>
<keyword evidence="2" id="KW-0813">Transport</keyword>
<gene>
    <name evidence="7" type="ORF">LCGC14_0472720</name>
</gene>
<evidence type="ECO:0000256" key="4">
    <source>
        <dbReference type="ARBA" id="ARBA00023065"/>
    </source>
</evidence>
<dbReference type="AlphaFoldDB" id="A0A0F9VKK1"/>
<evidence type="ECO:0000313" key="7">
    <source>
        <dbReference type="EMBL" id="KKN66308.1"/>
    </source>
</evidence>
<dbReference type="PANTHER" id="PTHR11910">
    <property type="entry name" value="ATP SYNTHASE DELTA CHAIN"/>
    <property type="match status" value="1"/>
</dbReference>
<evidence type="ECO:0000256" key="1">
    <source>
        <dbReference type="ARBA" id="ARBA00004370"/>
    </source>
</evidence>
<dbReference type="NCBIfam" id="TIGR01145">
    <property type="entry name" value="ATP_synt_delta"/>
    <property type="match status" value="1"/>
</dbReference>
<keyword evidence="3" id="KW-0375">Hydrogen ion transport</keyword>
<name>A0A0F9VKK1_9ZZZZ</name>
<dbReference type="Pfam" id="PF00213">
    <property type="entry name" value="OSCP"/>
    <property type="match status" value="1"/>
</dbReference>